<comment type="caution">
    <text evidence="1">The sequence shown here is derived from an EMBL/GenBank/DDBJ whole genome shotgun (WGS) entry which is preliminary data.</text>
</comment>
<protein>
    <submittedName>
        <fullName evidence="1">Uncharacterized protein</fullName>
    </submittedName>
</protein>
<gene>
    <name evidence="1" type="ORF">M6B38_337175</name>
</gene>
<sequence>MVDFYFRMGLDYRDVVRLFIDCLDCIMYITLRIQDCTILFMLPDLSSDDIV</sequence>
<dbReference type="AlphaFoldDB" id="A0AAX6GZI8"/>
<keyword evidence="2" id="KW-1185">Reference proteome</keyword>
<proteinExistence type="predicted"/>
<accession>A0AAX6GZI8</accession>
<reference evidence="1" key="2">
    <citation type="submission" date="2023-04" db="EMBL/GenBank/DDBJ databases">
        <authorList>
            <person name="Bruccoleri R.E."/>
            <person name="Oakeley E.J."/>
            <person name="Faust A.-M."/>
            <person name="Dessus-Babus S."/>
            <person name="Altorfer M."/>
            <person name="Burckhardt D."/>
            <person name="Oertli M."/>
            <person name="Naumann U."/>
            <person name="Petersen F."/>
            <person name="Wong J."/>
        </authorList>
    </citation>
    <scope>NUCLEOTIDE SEQUENCE</scope>
    <source>
        <strain evidence="1">GSM-AAB239-AS_SAM_17_03QT</strain>
        <tissue evidence="1">Leaf</tissue>
    </source>
</reference>
<dbReference type="EMBL" id="JANAVB010014796">
    <property type="protein sequence ID" value="KAJ6833983.1"/>
    <property type="molecule type" value="Genomic_DNA"/>
</dbReference>
<organism evidence="1 2">
    <name type="scientific">Iris pallida</name>
    <name type="common">Sweet iris</name>
    <dbReference type="NCBI Taxonomy" id="29817"/>
    <lineage>
        <taxon>Eukaryota</taxon>
        <taxon>Viridiplantae</taxon>
        <taxon>Streptophyta</taxon>
        <taxon>Embryophyta</taxon>
        <taxon>Tracheophyta</taxon>
        <taxon>Spermatophyta</taxon>
        <taxon>Magnoliopsida</taxon>
        <taxon>Liliopsida</taxon>
        <taxon>Asparagales</taxon>
        <taxon>Iridaceae</taxon>
        <taxon>Iridoideae</taxon>
        <taxon>Irideae</taxon>
        <taxon>Iris</taxon>
    </lineage>
</organism>
<reference evidence="1" key="1">
    <citation type="journal article" date="2023" name="GigaByte">
        <title>Genome assembly of the bearded iris, Iris pallida Lam.</title>
        <authorList>
            <person name="Bruccoleri R.E."/>
            <person name="Oakeley E.J."/>
            <person name="Faust A.M.E."/>
            <person name="Altorfer M."/>
            <person name="Dessus-Babus S."/>
            <person name="Burckhardt D."/>
            <person name="Oertli M."/>
            <person name="Naumann U."/>
            <person name="Petersen F."/>
            <person name="Wong J."/>
        </authorList>
    </citation>
    <scope>NUCLEOTIDE SEQUENCE</scope>
    <source>
        <strain evidence="1">GSM-AAB239-AS_SAM_17_03QT</strain>
    </source>
</reference>
<evidence type="ECO:0000313" key="1">
    <source>
        <dbReference type="EMBL" id="KAJ6833983.1"/>
    </source>
</evidence>
<name>A0AAX6GZI8_IRIPA</name>
<evidence type="ECO:0000313" key="2">
    <source>
        <dbReference type="Proteomes" id="UP001140949"/>
    </source>
</evidence>
<dbReference type="Proteomes" id="UP001140949">
    <property type="component" value="Unassembled WGS sequence"/>
</dbReference>